<evidence type="ECO:0000313" key="4">
    <source>
        <dbReference type="Proteomes" id="UP000095751"/>
    </source>
</evidence>
<dbReference type="Proteomes" id="UP000095751">
    <property type="component" value="Unassembled WGS sequence"/>
</dbReference>
<reference evidence="3 4" key="1">
    <citation type="submission" date="2016-09" db="EMBL/GenBank/DDBJ databases">
        <title>Extensive genetic diversity and differential bi-allelic expression allows diatom success in the polar Southern Ocean.</title>
        <authorList>
            <consortium name="DOE Joint Genome Institute"/>
            <person name="Mock T."/>
            <person name="Otillar R.P."/>
            <person name="Strauss J."/>
            <person name="Dupont C."/>
            <person name="Frickenhaus S."/>
            <person name="Maumus F."/>
            <person name="Mcmullan M."/>
            <person name="Sanges R."/>
            <person name="Schmutz J."/>
            <person name="Toseland A."/>
            <person name="Valas R."/>
            <person name="Veluchamy A."/>
            <person name="Ward B.J."/>
            <person name="Allen A."/>
            <person name="Barry K."/>
            <person name="Falciatore A."/>
            <person name="Ferrante M."/>
            <person name="Fortunato A.E."/>
            <person name="Gloeckner G."/>
            <person name="Gruber A."/>
            <person name="Hipkin R."/>
            <person name="Janech M."/>
            <person name="Kroth P."/>
            <person name="Leese F."/>
            <person name="Lindquist E."/>
            <person name="Lyon B.R."/>
            <person name="Martin J."/>
            <person name="Mayer C."/>
            <person name="Parker M."/>
            <person name="Quesneville H."/>
            <person name="Raymond J."/>
            <person name="Uhlig C."/>
            <person name="Valentin K.U."/>
            <person name="Worden A.Z."/>
            <person name="Armbrust E.V."/>
            <person name="Bowler C."/>
            <person name="Green B."/>
            <person name="Moulton V."/>
            <person name="Van Oosterhout C."/>
            <person name="Grigoriev I."/>
        </authorList>
    </citation>
    <scope>NUCLEOTIDE SEQUENCE [LARGE SCALE GENOMIC DNA]</scope>
    <source>
        <strain evidence="3 4">CCMP1102</strain>
    </source>
</reference>
<gene>
    <name evidence="3" type="ORF">FRACYDRAFT_246330</name>
</gene>
<evidence type="ECO:0000256" key="2">
    <source>
        <dbReference type="SAM" id="SignalP"/>
    </source>
</evidence>
<dbReference type="InParanoid" id="A0A1E7EZC6"/>
<accession>A0A1E7EZC6</accession>
<keyword evidence="4" id="KW-1185">Reference proteome</keyword>
<name>A0A1E7EZC6_9STRA</name>
<feature type="compositionally biased region" description="Polar residues" evidence="1">
    <location>
        <begin position="259"/>
        <end position="282"/>
    </location>
</feature>
<dbReference type="EMBL" id="KV784369">
    <property type="protein sequence ID" value="OEU11217.1"/>
    <property type="molecule type" value="Genomic_DNA"/>
</dbReference>
<dbReference type="AlphaFoldDB" id="A0A1E7EZC6"/>
<feature type="compositionally biased region" description="Low complexity" evidence="1">
    <location>
        <begin position="283"/>
        <end position="309"/>
    </location>
</feature>
<sequence>MIGHYKCIVFTSILFMGSAFGKEATQYLRRNTLSMPEKCTPVPISSDDIKYDSKAFVLLELDGSASRDEIKEDIQSVDNSFLYAYEYLATCDTSFGAERYVVSGNIIKGVTVPTLNNNNQARSYGRGTTNATWLAEISISCNSCGNEGPWQLFKGVSSSSSPTTDANACVCDPPSQADFVNKFREIFAADKKSGNRSSDITIVNVTQIPLLVSPDGVYDKELCDTDYSGTTYSYDGVCPGKGELRSAFDFLTTLSPTEYPTESPSAYPTESPTKTVSPTTASPTYFPTTMEPTFEPTKYPTDEPTMEPMEPTDKPTMKPTDAPSASSSKYSVYFANTCNNIVKVSSDGKSKDIQAKSCQFFGNNDKDSVTYSEVGAAESGGEKSCKNIGSSNNDKCNLLGMAANACVITIDLCNNE</sequence>
<evidence type="ECO:0000313" key="3">
    <source>
        <dbReference type="EMBL" id="OEU11217.1"/>
    </source>
</evidence>
<protein>
    <submittedName>
        <fullName evidence="3">Uncharacterized protein</fullName>
    </submittedName>
</protein>
<proteinExistence type="predicted"/>
<dbReference type="KEGG" id="fcy:FRACYDRAFT_246330"/>
<feature type="region of interest" description="Disordered" evidence="1">
    <location>
        <begin position="259"/>
        <end position="322"/>
    </location>
</feature>
<feature type="signal peptide" evidence="2">
    <location>
        <begin position="1"/>
        <end position="21"/>
    </location>
</feature>
<feature type="chain" id="PRO_5009192438" evidence="2">
    <location>
        <begin position="22"/>
        <end position="416"/>
    </location>
</feature>
<keyword evidence="2" id="KW-0732">Signal</keyword>
<organism evidence="3 4">
    <name type="scientific">Fragilariopsis cylindrus CCMP1102</name>
    <dbReference type="NCBI Taxonomy" id="635003"/>
    <lineage>
        <taxon>Eukaryota</taxon>
        <taxon>Sar</taxon>
        <taxon>Stramenopiles</taxon>
        <taxon>Ochrophyta</taxon>
        <taxon>Bacillariophyta</taxon>
        <taxon>Bacillariophyceae</taxon>
        <taxon>Bacillariophycidae</taxon>
        <taxon>Bacillariales</taxon>
        <taxon>Bacillariaceae</taxon>
        <taxon>Fragilariopsis</taxon>
    </lineage>
</organism>
<evidence type="ECO:0000256" key="1">
    <source>
        <dbReference type="SAM" id="MobiDB-lite"/>
    </source>
</evidence>